<gene>
    <name evidence="3" type="ORF">DEJ50_23135</name>
</gene>
<dbReference type="OrthoDB" id="9798539at2"/>
<evidence type="ECO:0000259" key="2">
    <source>
        <dbReference type="Pfam" id="PF13449"/>
    </source>
</evidence>
<feature type="signal peptide" evidence="1">
    <location>
        <begin position="1"/>
        <end position="17"/>
    </location>
</feature>
<dbReference type="EMBL" id="CP029190">
    <property type="protein sequence ID" value="QES50287.1"/>
    <property type="molecule type" value="Genomic_DNA"/>
</dbReference>
<dbReference type="PANTHER" id="PTHR37957">
    <property type="entry name" value="BLR7070 PROTEIN"/>
    <property type="match status" value="1"/>
</dbReference>
<accession>A0A5P2D7V7</accession>
<feature type="chain" id="PRO_5038335080" description="Phytase-like domain-containing protein" evidence="1">
    <location>
        <begin position="18"/>
        <end position="378"/>
    </location>
</feature>
<dbReference type="Proteomes" id="UP000325211">
    <property type="component" value="Chromosome"/>
</dbReference>
<dbReference type="AlphaFoldDB" id="A0A5P2D7V7"/>
<evidence type="ECO:0000256" key="1">
    <source>
        <dbReference type="SAM" id="SignalP"/>
    </source>
</evidence>
<feature type="domain" description="Phytase-like" evidence="2">
    <location>
        <begin position="73"/>
        <end position="356"/>
    </location>
</feature>
<proteinExistence type="predicted"/>
<reference evidence="3 4" key="1">
    <citation type="submission" date="2018-05" db="EMBL/GenBank/DDBJ databases">
        <title>Streptomyces venezuelae.</title>
        <authorList>
            <person name="Kim W."/>
            <person name="Lee N."/>
            <person name="Cho B.-K."/>
        </authorList>
    </citation>
    <scope>NUCLEOTIDE SEQUENCE [LARGE SCALE GENOMIC DNA]</scope>
    <source>
        <strain evidence="3 4">ATCC 21782</strain>
    </source>
</reference>
<dbReference type="InterPro" id="IPR027372">
    <property type="entry name" value="Phytase-like_dom"/>
</dbReference>
<name>A0A5P2D7V7_STRVZ</name>
<dbReference type="SUPFAM" id="SSF63829">
    <property type="entry name" value="Calcium-dependent phosphotriesterase"/>
    <property type="match status" value="1"/>
</dbReference>
<evidence type="ECO:0000313" key="4">
    <source>
        <dbReference type="Proteomes" id="UP000325211"/>
    </source>
</evidence>
<sequence length="378" mass="39486">MLSVLLRGLPLSLRTLAATAVATAAVFGTLVQPAGAAHAGGAHAGGGRGACSPYLSVTGYSDALDKTTVDGRPVGGISGLAVRRDGTVAAVSDRSVLFTLKTGRGGSLSDGPPTATAQLPLADGAGKPVDSEGIVIDRDGSYLVTDEFAPAVNRYSRTGRLIGTLPVPDAFRLAAQGGRATANQTFESLTLLPGGRTLVAGVEGPLAGDGKDAEGRTLQRIQTWERKPNGEFVLGPQYAYAVDPGHGLVELAATRDGRLIVLERGFTREFAITVRLYVADPLRATDTRGIEQLAEGPGLRTARKTLIGDFDTCPTLGAPSRLPQNHPLVDNIEAMAVTAEDGGRGRVRLLLASDDNELPQQITRLYTAEVRLPARSRH</sequence>
<protein>
    <recommendedName>
        <fullName evidence="2">Phytase-like domain-containing protein</fullName>
    </recommendedName>
</protein>
<dbReference type="Pfam" id="PF13449">
    <property type="entry name" value="Phytase-like"/>
    <property type="match status" value="1"/>
</dbReference>
<evidence type="ECO:0000313" key="3">
    <source>
        <dbReference type="EMBL" id="QES50287.1"/>
    </source>
</evidence>
<organism evidence="3 4">
    <name type="scientific">Streptomyces venezuelae</name>
    <dbReference type="NCBI Taxonomy" id="54571"/>
    <lineage>
        <taxon>Bacteria</taxon>
        <taxon>Bacillati</taxon>
        <taxon>Actinomycetota</taxon>
        <taxon>Actinomycetes</taxon>
        <taxon>Kitasatosporales</taxon>
        <taxon>Streptomycetaceae</taxon>
        <taxon>Streptomyces</taxon>
    </lineage>
</organism>
<keyword evidence="1" id="KW-0732">Signal</keyword>
<dbReference type="PANTHER" id="PTHR37957:SF1">
    <property type="entry name" value="PHYTASE-LIKE DOMAIN-CONTAINING PROTEIN"/>
    <property type="match status" value="1"/>
</dbReference>